<proteinExistence type="inferred from homology"/>
<comment type="similarity">
    <text evidence="10">Belongs to the class I-like SAM-binding methyltransferase superfamily. TRM11 methyltransferase family.</text>
</comment>
<dbReference type="PANTHER" id="PTHR13370:SF3">
    <property type="entry name" value="TRNA (GUANINE(10)-N2)-METHYLTRANSFERASE HOMOLOG"/>
    <property type="match status" value="1"/>
</dbReference>
<comment type="subcellular location">
    <subcellularLocation>
        <location evidence="1">Cytoplasm</location>
    </subcellularLocation>
</comment>
<feature type="compositionally biased region" description="Basic residues" evidence="11">
    <location>
        <begin position="484"/>
        <end position="495"/>
    </location>
</feature>
<dbReference type="Gene3D" id="3.40.50.150">
    <property type="entry name" value="Vaccinia Virus protein VP39"/>
    <property type="match status" value="1"/>
</dbReference>
<keyword evidence="3 10" id="KW-0820">tRNA-binding</keyword>
<evidence type="ECO:0000256" key="2">
    <source>
        <dbReference type="ARBA" id="ARBA00022490"/>
    </source>
</evidence>
<keyword evidence="15" id="KW-1185">Reference proteome</keyword>
<gene>
    <name evidence="14" type="ORF">TrVE_jg6269</name>
</gene>
<feature type="domain" description="tRNA (guanine(10)-N(2))-methyltransferase TRMT11 N-terminal" evidence="13">
    <location>
        <begin position="26"/>
        <end position="173"/>
    </location>
</feature>
<evidence type="ECO:0000256" key="6">
    <source>
        <dbReference type="ARBA" id="ARBA00022691"/>
    </source>
</evidence>
<dbReference type="GO" id="GO:0160102">
    <property type="term" value="F:tRNA (guanine(10)-N2)-methyltransferase activity"/>
    <property type="evidence" value="ECO:0007669"/>
    <property type="project" value="UniProtKB-EC"/>
</dbReference>
<evidence type="ECO:0000256" key="5">
    <source>
        <dbReference type="ARBA" id="ARBA00022679"/>
    </source>
</evidence>
<evidence type="ECO:0000259" key="12">
    <source>
        <dbReference type="Pfam" id="PF01170"/>
    </source>
</evidence>
<dbReference type="AlphaFoldDB" id="A0A9W7ER38"/>
<evidence type="ECO:0000256" key="11">
    <source>
        <dbReference type="SAM" id="MobiDB-lite"/>
    </source>
</evidence>
<dbReference type="PANTHER" id="PTHR13370">
    <property type="entry name" value="RNA METHYLASE-RELATED"/>
    <property type="match status" value="1"/>
</dbReference>
<keyword evidence="6 10" id="KW-0949">S-adenosyl-L-methionine</keyword>
<dbReference type="EMBL" id="BRXX01000098">
    <property type="protein sequence ID" value="GMH89779.1"/>
    <property type="molecule type" value="Genomic_DNA"/>
</dbReference>
<dbReference type="Pfam" id="PF01170">
    <property type="entry name" value="UPF0020"/>
    <property type="match status" value="1"/>
</dbReference>
<organism evidence="14 15">
    <name type="scientific">Triparma verrucosa</name>
    <dbReference type="NCBI Taxonomy" id="1606542"/>
    <lineage>
        <taxon>Eukaryota</taxon>
        <taxon>Sar</taxon>
        <taxon>Stramenopiles</taxon>
        <taxon>Ochrophyta</taxon>
        <taxon>Bolidophyceae</taxon>
        <taxon>Parmales</taxon>
        <taxon>Triparmaceae</taxon>
        <taxon>Triparma</taxon>
    </lineage>
</organism>
<dbReference type="InterPro" id="IPR029063">
    <property type="entry name" value="SAM-dependent_MTases_sf"/>
</dbReference>
<dbReference type="GO" id="GO:0008033">
    <property type="term" value="P:tRNA processing"/>
    <property type="evidence" value="ECO:0007669"/>
    <property type="project" value="UniProtKB-UniRule"/>
</dbReference>
<feature type="compositionally biased region" description="Basic and acidic residues" evidence="11">
    <location>
        <begin position="496"/>
        <end position="507"/>
    </location>
</feature>
<evidence type="ECO:0000256" key="8">
    <source>
        <dbReference type="ARBA" id="ARBA00022884"/>
    </source>
</evidence>
<dbReference type="Proteomes" id="UP001165160">
    <property type="component" value="Unassembled WGS sequence"/>
</dbReference>
<accession>A0A9W7ER38</accession>
<dbReference type="GO" id="GO:0000049">
    <property type="term" value="F:tRNA binding"/>
    <property type="evidence" value="ECO:0007669"/>
    <property type="project" value="UniProtKB-UniRule"/>
</dbReference>
<name>A0A9W7ER38_9STRA</name>
<dbReference type="EC" id="2.1.1.214" evidence="9"/>
<comment type="caution">
    <text evidence="14">The sequence shown here is derived from an EMBL/GenBank/DDBJ whole genome shotgun (WGS) entry which is preliminary data.</text>
</comment>
<dbReference type="PROSITE" id="PS51627">
    <property type="entry name" value="SAM_MT_TRM11"/>
    <property type="match status" value="1"/>
</dbReference>
<dbReference type="PROSITE" id="PS00092">
    <property type="entry name" value="N6_MTASE"/>
    <property type="match status" value="1"/>
</dbReference>
<evidence type="ECO:0000256" key="9">
    <source>
        <dbReference type="ARBA" id="ARBA00066937"/>
    </source>
</evidence>
<keyword evidence="2" id="KW-0963">Cytoplasm</keyword>
<dbReference type="SUPFAM" id="SSF53335">
    <property type="entry name" value="S-adenosyl-L-methionine-dependent methyltransferases"/>
    <property type="match status" value="1"/>
</dbReference>
<dbReference type="PRINTS" id="PR00507">
    <property type="entry name" value="N12N6MTFRASE"/>
</dbReference>
<keyword evidence="7 10" id="KW-0819">tRNA processing</keyword>
<feature type="region of interest" description="Disordered" evidence="11">
    <location>
        <begin position="470"/>
        <end position="507"/>
    </location>
</feature>
<dbReference type="Pfam" id="PF25904">
    <property type="entry name" value="Tmrp11_N"/>
    <property type="match status" value="1"/>
</dbReference>
<dbReference type="InterPro" id="IPR000241">
    <property type="entry name" value="RlmKL-like_Mtase"/>
</dbReference>
<evidence type="ECO:0000256" key="7">
    <source>
        <dbReference type="ARBA" id="ARBA00022694"/>
    </source>
</evidence>
<dbReference type="PIRSF" id="PIRSF017259">
    <property type="entry name" value="tRNA_mtfrase_TRM11"/>
    <property type="match status" value="1"/>
</dbReference>
<evidence type="ECO:0000313" key="14">
    <source>
        <dbReference type="EMBL" id="GMH89779.1"/>
    </source>
</evidence>
<evidence type="ECO:0000256" key="10">
    <source>
        <dbReference type="PROSITE-ProRule" id="PRU00959"/>
    </source>
</evidence>
<dbReference type="InterPro" id="IPR016691">
    <property type="entry name" value="TRMT11"/>
</dbReference>
<keyword evidence="4 10" id="KW-0489">Methyltransferase</keyword>
<feature type="region of interest" description="Disordered" evidence="11">
    <location>
        <begin position="335"/>
        <end position="355"/>
    </location>
</feature>
<evidence type="ECO:0000256" key="4">
    <source>
        <dbReference type="ARBA" id="ARBA00022603"/>
    </source>
</evidence>
<protein>
    <recommendedName>
        <fullName evidence="9">tRNA (guanine(10)-N(2))-methyltransferase</fullName>
        <ecNumber evidence="9">2.1.1.214</ecNumber>
    </recommendedName>
</protein>
<keyword evidence="8 10" id="KW-0694">RNA-binding</keyword>
<sequence>MASQPSTRSSSSSASTACTATSTATQYLVHFVHRHLDFRKCDFDSSLIAQNLSPSSIYAASNFDMLRPFLICTFPDDETATKVAKSTVLIKHIYKVNSVGETTEDCVAKSKPFTSSPTESWKIVFDTFASKFTKSEQSKIMHQFIDLHKPSGPVKMKDPTTTMSIIHEYPVKISGAPMYPRFDHSGSPIPSNVDRPPLSVYFCSNFAAGGRDLVEKYTLKKRTYLGPTSMDNELSLIMCNAALTRPQSYVLDPFVGTGSILFSASVLGGICVGTDIDTRVLKGKGEGGVMRNFLDCNLPLPEIIRGDNSLHSRLFRSREVYDSIVTDPPYGIRAGARKSGTTENRRKPIPDEHRHDHIPQTQVYPVGDVMADLLTVAARGLKVGGRLVYLIPSLKDFEEGDLPTHECLELKWVCYQPLGLLLGRRMVVMKKVKGWVEEKEEEWKEKCWPNGKESADKVEKLREQMAEAAKKERAEGEKQGWGGKLHKTKKQRKKEMRNEVELKKFTD</sequence>
<dbReference type="InterPro" id="IPR002052">
    <property type="entry name" value="DNA_methylase_N6_adenine_CS"/>
</dbReference>
<feature type="domain" description="Ribosomal RNA large subunit methyltransferase K/L-like methyltransferase" evidence="12">
    <location>
        <begin position="221"/>
        <end position="339"/>
    </location>
</feature>
<reference evidence="15" key="1">
    <citation type="journal article" date="2023" name="Commun. Biol.">
        <title>Genome analysis of Parmales, the sister group of diatoms, reveals the evolutionary specialization of diatoms from phago-mixotrophs to photoautotrophs.</title>
        <authorList>
            <person name="Ban H."/>
            <person name="Sato S."/>
            <person name="Yoshikawa S."/>
            <person name="Yamada K."/>
            <person name="Nakamura Y."/>
            <person name="Ichinomiya M."/>
            <person name="Sato N."/>
            <person name="Blanc-Mathieu R."/>
            <person name="Endo H."/>
            <person name="Kuwata A."/>
            <person name="Ogata H."/>
        </authorList>
    </citation>
    <scope>NUCLEOTIDE SEQUENCE [LARGE SCALE GENOMIC DNA]</scope>
    <source>
        <strain evidence="15">NIES 3699</strain>
    </source>
</reference>
<dbReference type="GO" id="GO:0043527">
    <property type="term" value="C:tRNA methyltransferase complex"/>
    <property type="evidence" value="ECO:0007669"/>
    <property type="project" value="UniProtKB-ARBA"/>
</dbReference>
<evidence type="ECO:0000259" key="13">
    <source>
        <dbReference type="Pfam" id="PF25904"/>
    </source>
</evidence>
<evidence type="ECO:0000256" key="1">
    <source>
        <dbReference type="ARBA" id="ARBA00004496"/>
    </source>
</evidence>
<dbReference type="GO" id="GO:0005737">
    <property type="term" value="C:cytoplasm"/>
    <property type="evidence" value="ECO:0007669"/>
    <property type="project" value="UniProtKB-SubCell"/>
</dbReference>
<evidence type="ECO:0000313" key="15">
    <source>
        <dbReference type="Proteomes" id="UP001165160"/>
    </source>
</evidence>
<evidence type="ECO:0000256" key="3">
    <source>
        <dbReference type="ARBA" id="ARBA00022555"/>
    </source>
</evidence>
<feature type="compositionally biased region" description="Basic and acidic residues" evidence="11">
    <location>
        <begin position="343"/>
        <end position="355"/>
    </location>
</feature>
<keyword evidence="5 10" id="KW-0808">Transferase</keyword>
<dbReference type="GO" id="GO:0032259">
    <property type="term" value="P:methylation"/>
    <property type="evidence" value="ECO:0007669"/>
    <property type="project" value="UniProtKB-UniRule"/>
</dbReference>
<dbReference type="InterPro" id="IPR059073">
    <property type="entry name" value="TRMT11_N"/>
</dbReference>